<comment type="caution">
    <text evidence="3">The sequence shown here is derived from an EMBL/GenBank/DDBJ whole genome shotgun (WGS) entry which is preliminary data.</text>
</comment>
<evidence type="ECO:0000256" key="2">
    <source>
        <dbReference type="SAM" id="MobiDB-lite"/>
    </source>
</evidence>
<dbReference type="EMBL" id="WHPD01001129">
    <property type="protein sequence ID" value="MPV88046.1"/>
    <property type="molecule type" value="Genomic_DNA"/>
</dbReference>
<feature type="compositionally biased region" description="Polar residues" evidence="2">
    <location>
        <begin position="343"/>
        <end position="352"/>
    </location>
</feature>
<dbReference type="InterPro" id="IPR027417">
    <property type="entry name" value="P-loop_NTPase"/>
</dbReference>
<dbReference type="SUPFAM" id="SSF52540">
    <property type="entry name" value="P-loop containing nucleoside triphosphate hydrolases"/>
    <property type="match status" value="1"/>
</dbReference>
<feature type="coiled-coil region" evidence="1">
    <location>
        <begin position="746"/>
        <end position="826"/>
    </location>
</feature>
<feature type="region of interest" description="Disordered" evidence="2">
    <location>
        <begin position="587"/>
        <end position="610"/>
    </location>
</feature>
<protein>
    <submittedName>
        <fullName evidence="3">TIGR02680 family protein</fullName>
    </submittedName>
</protein>
<feature type="compositionally biased region" description="Basic and acidic residues" evidence="2">
    <location>
        <begin position="392"/>
        <end position="411"/>
    </location>
</feature>
<keyword evidence="4" id="KW-1185">Reference proteome</keyword>
<organism evidence="3 4">
    <name type="scientific">Georgenia ruanii</name>
    <dbReference type="NCBI Taxonomy" id="348442"/>
    <lineage>
        <taxon>Bacteria</taxon>
        <taxon>Bacillati</taxon>
        <taxon>Actinomycetota</taxon>
        <taxon>Actinomycetes</taxon>
        <taxon>Micrococcales</taxon>
        <taxon>Bogoriellaceae</taxon>
        <taxon>Georgenia</taxon>
    </lineage>
</organism>
<dbReference type="Pfam" id="PF13558">
    <property type="entry name" value="SbcC_Walker_B"/>
    <property type="match status" value="1"/>
</dbReference>
<dbReference type="RefSeq" id="WP_152230692.1">
    <property type="nucleotide sequence ID" value="NZ_BAAAOT010000003.1"/>
</dbReference>
<feature type="compositionally biased region" description="Low complexity" evidence="2">
    <location>
        <begin position="1358"/>
        <end position="1368"/>
    </location>
</feature>
<feature type="compositionally biased region" description="Low complexity" evidence="2">
    <location>
        <begin position="378"/>
        <end position="389"/>
    </location>
</feature>
<feature type="coiled-coil region" evidence="1">
    <location>
        <begin position="456"/>
        <end position="483"/>
    </location>
</feature>
<feature type="region of interest" description="Disordered" evidence="2">
    <location>
        <begin position="1354"/>
        <end position="1376"/>
    </location>
</feature>
<feature type="coiled-coil region" evidence="1">
    <location>
        <begin position="895"/>
        <end position="947"/>
    </location>
</feature>
<name>A0A7J9UTW0_9MICO</name>
<feature type="compositionally biased region" description="Basic and acidic residues" evidence="2">
    <location>
        <begin position="355"/>
        <end position="376"/>
    </location>
</feature>
<evidence type="ECO:0000256" key="1">
    <source>
        <dbReference type="SAM" id="Coils"/>
    </source>
</evidence>
<dbReference type="NCBIfam" id="TIGR02680">
    <property type="entry name" value="TIGR02680 family protein"/>
    <property type="match status" value="1"/>
</dbReference>
<dbReference type="OrthoDB" id="8527901at2"/>
<evidence type="ECO:0000313" key="3">
    <source>
        <dbReference type="EMBL" id="MPV88046.1"/>
    </source>
</evidence>
<feature type="region of interest" description="Disordered" evidence="2">
    <location>
        <begin position="335"/>
        <end position="411"/>
    </location>
</feature>
<proteinExistence type="predicted"/>
<evidence type="ECO:0000313" key="4">
    <source>
        <dbReference type="Proteomes" id="UP000429644"/>
    </source>
</evidence>
<sequence length="1376" mass="149931">MTSPDDIGEAAVAHEARPDGALPRPTNERWQPLRLGLVDLFYYDDEQFWFHDGRLLLRGNNGTGKSKVLALTLPFLLDGSIAPRRVEPDADPKKRMEWNLLLGGAHPSSERTGYSWVEFGRVDAEGTEHFTTLGIGLKAAAGRGIVKTWYFTSTRRIGDLRLLDVHRTVLSQERLREELTSTGSGHVYGTQEAYRRAVDEALFRLGEERYAALVDLLIQLRQPQLSKRPDEKALSAALTEALAPLDQAVIADVAESFRSLEDERAGIAEAKDTLRAAQDFLRHYRAYAQVASRRHTTAVRLANSAYEHAGRELRDAEEQLSDAAADVELLAGRQTDAAERQSRLQGQEQALRTSPEMRDAERLDQAEREATEKERQLAAAGSEAEQAAATVQKERAEADAAARRHEELAAEAQRHEAAAIRLAAAAGLQVEHPTIAHDADAAGRALSRRREQVGHVRRLIDAAQRARSEADREQQVLDGAESEAAGRVEELGAARVAVDDAVSAYGAAVREHVGGLEALVLDAEVDELADMAEEWARSMSGEPPVSAALDVAVATALDRIGRERAEAEHTAQRLDQELAGVRVEIAALEDGHDPEPPPAPGRDPRGREGRAGAPLWWLTDFADALPHAEQAGVEAALQSAGLLDAWVFPDGTVAAEGDVVLGPTGPQPAVSLAEVLVPAAGPDAPVTADAVRAVLGRIGWGEDPGATWWVDGHGRWGAGPARGSWTKERAEFLGAGAREAHRRELLVALHARLEDLDRELTTARDRVAEADRHAEQVRLERAGYPVRLERELGSAHARAATAQRELERAQDKVAAAQEAWERAAEAATRATEDLIDQARQLGVGATAAETEEALSAVTSYEVGLVEARRAARAAADAASAREQAADRAGKAAELLARRETEHRDLRSRAAALRARYEALHATVGVSVAELQDRLGATTAALEEVRRELQGIAKDQLAAAARRGNLEAHVGGLTERREEAGSRRQGTIDALRAFAETGLPRVALPDLPLPAAEEPEGWSLTAALGLSRTAEQRLHDIDESDGAWRRAQQRVSGAATELTAQMSRHGHTAFVEQRSEVLVVRVRYLHEEVDVDRLAERLAEDVADRERLLSAREREILENHLVNEVAGHLHELLLTAEEQIDRMNRELADRKTSTGMQLRMRWRERGDGPAGLAAARDLMVRSDATWTAEDRAAIGDFLQARIAEVRQADPTGGWQEHLEQALDYRQWHTFVVERWQHGTWRSASGPASGGERVLSVSVPLFAAASAHYNSAGAHAPRLILLDEAFAGVDDDSRAKSMGLLATFDLDVVLTSEREWGCYPQVPGLAIAQLSRVEGVDAVGVTRWQWDGRRRHRDAEIDPAARAGGEAASAPDEMTLFG</sequence>
<accession>A0A7J9UTW0</accession>
<dbReference type="InterPro" id="IPR013496">
    <property type="entry name" value="CHP02680"/>
</dbReference>
<keyword evidence="1" id="KW-0175">Coiled coil</keyword>
<gene>
    <name evidence="3" type="ORF">GB882_05150</name>
</gene>
<reference evidence="3 4" key="1">
    <citation type="submission" date="2019-10" db="EMBL/GenBank/DDBJ databases">
        <title>Georgenia wutianyii sp. nov. and Georgenia yuyongxinii sp. nov. isolated from plateau pika (Ochotona curzoniae) in the Qinghai-Tibet plateau of China.</title>
        <authorList>
            <person name="Tian Z."/>
        </authorList>
    </citation>
    <scope>NUCLEOTIDE SEQUENCE [LARGE SCALE GENOMIC DNA]</scope>
    <source>
        <strain evidence="3 4">JCM 15130</strain>
    </source>
</reference>
<dbReference type="Proteomes" id="UP000429644">
    <property type="component" value="Unassembled WGS sequence"/>
</dbReference>